<dbReference type="GO" id="GO:0008933">
    <property type="term" value="F:peptidoglycan lytic transglycosylase activity"/>
    <property type="evidence" value="ECO:0007669"/>
    <property type="project" value="TreeGrafter"/>
</dbReference>
<dbReference type="Gene3D" id="1.10.530.10">
    <property type="match status" value="1"/>
</dbReference>
<dbReference type="InterPro" id="IPR043426">
    <property type="entry name" value="MltB-like"/>
</dbReference>
<dbReference type="RefSeq" id="WP_070933886.1">
    <property type="nucleotide sequence ID" value="NZ_MIPT01000001.1"/>
</dbReference>
<accession>A0A1S1HGA3</accession>
<dbReference type="GO" id="GO:0009253">
    <property type="term" value="P:peptidoglycan catabolic process"/>
    <property type="evidence" value="ECO:0007669"/>
    <property type="project" value="TreeGrafter"/>
</dbReference>
<dbReference type="EC" id="4.2.2.-" evidence="3"/>
<evidence type="ECO:0000313" key="4">
    <source>
        <dbReference type="Proteomes" id="UP000179467"/>
    </source>
</evidence>
<evidence type="ECO:0000259" key="2">
    <source>
        <dbReference type="Pfam" id="PF13406"/>
    </source>
</evidence>
<keyword evidence="4" id="KW-1185">Reference proteome</keyword>
<gene>
    <name evidence="3" type="primary">mltB</name>
    <name evidence="3" type="ORF">BHE75_02239</name>
</gene>
<keyword evidence="1" id="KW-0732">Signal</keyword>
<protein>
    <submittedName>
        <fullName evidence="3">Membrane-bound lytic murein transglycosylase B</fullName>
        <ecNumber evidence="3">4.2.2.-</ecNumber>
    </submittedName>
</protein>
<dbReference type="NCBIfam" id="TIGR02283">
    <property type="entry name" value="MltB_2"/>
    <property type="match status" value="1"/>
</dbReference>
<dbReference type="SUPFAM" id="SSF53955">
    <property type="entry name" value="Lysozyme-like"/>
    <property type="match status" value="1"/>
</dbReference>
<feature type="signal peptide" evidence="1">
    <location>
        <begin position="1"/>
        <end position="27"/>
    </location>
</feature>
<dbReference type="InterPro" id="IPR011970">
    <property type="entry name" value="MltB_2"/>
</dbReference>
<dbReference type="PANTHER" id="PTHR30163:SF8">
    <property type="entry name" value="LYTIC MUREIN TRANSGLYCOSYLASE"/>
    <property type="match status" value="1"/>
</dbReference>
<evidence type="ECO:0000256" key="1">
    <source>
        <dbReference type="SAM" id="SignalP"/>
    </source>
</evidence>
<dbReference type="Proteomes" id="UP000179467">
    <property type="component" value="Unassembled WGS sequence"/>
</dbReference>
<dbReference type="AlphaFoldDB" id="A0A1S1HGA3"/>
<keyword evidence="3" id="KW-0456">Lyase</keyword>
<dbReference type="EMBL" id="MIPT01000001">
    <property type="protein sequence ID" value="OHT20243.1"/>
    <property type="molecule type" value="Genomic_DNA"/>
</dbReference>
<dbReference type="PANTHER" id="PTHR30163">
    <property type="entry name" value="MEMBRANE-BOUND LYTIC MUREIN TRANSGLYCOSYLASE B"/>
    <property type="match status" value="1"/>
</dbReference>
<name>A0A1S1HGA3_9SPHN</name>
<comment type="caution">
    <text evidence="3">The sequence shown here is derived from an EMBL/GenBank/DDBJ whole genome shotgun (WGS) entry which is preliminary data.</text>
</comment>
<dbReference type="InterPro" id="IPR023346">
    <property type="entry name" value="Lysozyme-like_dom_sf"/>
</dbReference>
<sequence>MRASFRALAATACILAASVLGSMEAGAQQVDAASSADDAGFRAFLASIRPRALAAGVRPSTFDSAVAGLTFNPRVIQLDRAQPGGNPNAPASAIPSFAPYKARHVDADRINRGRKRYQDLRPRLARIERETGVPESIMMAIYGHETGYGTYTGDFDLIRSLASLAYDGRRRELFTAELIATLQLLDRGVPRSRLKGSWAGATGYPQFLPSMYQRLGVDGDGDGRVDIWTSEADALASIGNYLVKAGWRPNVPWGVAVRVPPSLDRAALRSLTKSPRCPRVFDRHSRWLTMREWRALGVTVVGSPAPAEGELVSLLEPDGPNATAYLLSGNYRVILDYNCSNFYALSVGLLADEVAR</sequence>
<dbReference type="Gene3D" id="1.10.8.350">
    <property type="entry name" value="Bacterial muramidase"/>
    <property type="match status" value="1"/>
</dbReference>
<evidence type="ECO:0000313" key="3">
    <source>
        <dbReference type="EMBL" id="OHT20243.1"/>
    </source>
</evidence>
<feature type="chain" id="PRO_5010280144" evidence="1">
    <location>
        <begin position="28"/>
        <end position="356"/>
    </location>
</feature>
<reference evidence="3 4" key="1">
    <citation type="submission" date="2016-09" db="EMBL/GenBank/DDBJ databases">
        <title>Metabolic pathway, cell adaptation mechanisms and a novel monoxygenase revealed through proteogenomic-transcription analysis of a Sphingomonas haloaromaticamans strain degrading the fungicide ortho-phenylphenol.</title>
        <authorList>
            <person name="Perruchon C."/>
            <person name="Papadopoulou E.S."/>
            <person name="Rousidou C."/>
            <person name="Vasileiadis S."/>
            <person name="Tanou G."/>
            <person name="Amoutzias G."/>
            <person name="Molassiotis A."/>
            <person name="Karpouzas D.G."/>
        </authorList>
    </citation>
    <scope>NUCLEOTIDE SEQUENCE [LARGE SCALE GENOMIC DNA]</scope>
    <source>
        <strain evidence="3 4">P3</strain>
    </source>
</reference>
<feature type="domain" description="Transglycosylase SLT" evidence="2">
    <location>
        <begin position="41"/>
        <end position="352"/>
    </location>
</feature>
<proteinExistence type="predicted"/>
<dbReference type="Pfam" id="PF13406">
    <property type="entry name" value="SLT_2"/>
    <property type="match status" value="1"/>
</dbReference>
<organism evidence="3 4">
    <name type="scientific">Edaphosphingomonas haloaromaticamans</name>
    <dbReference type="NCBI Taxonomy" id="653954"/>
    <lineage>
        <taxon>Bacteria</taxon>
        <taxon>Pseudomonadati</taxon>
        <taxon>Pseudomonadota</taxon>
        <taxon>Alphaproteobacteria</taxon>
        <taxon>Sphingomonadales</taxon>
        <taxon>Rhizorhabdaceae</taxon>
        <taxon>Edaphosphingomonas</taxon>
    </lineage>
</organism>
<dbReference type="InterPro" id="IPR031304">
    <property type="entry name" value="SLT_2"/>
</dbReference>